<dbReference type="GO" id="GO:0009306">
    <property type="term" value="P:protein secretion"/>
    <property type="evidence" value="ECO:0007669"/>
    <property type="project" value="InterPro"/>
</dbReference>
<dbReference type="PANTHER" id="PTHR30332">
    <property type="entry name" value="PROBABLE GENERAL SECRETION PATHWAY PROTEIN D"/>
    <property type="match status" value="1"/>
</dbReference>
<dbReference type="PANTHER" id="PTHR30332:SF17">
    <property type="entry name" value="TYPE IV PILIATION SYSTEM PROTEIN DR_0774-RELATED"/>
    <property type="match status" value="1"/>
</dbReference>
<name>A0A2N7WGA0_9BURK</name>
<evidence type="ECO:0000259" key="2">
    <source>
        <dbReference type="Pfam" id="PF00263"/>
    </source>
</evidence>
<evidence type="ECO:0000256" key="1">
    <source>
        <dbReference type="RuleBase" id="RU004003"/>
    </source>
</evidence>
<dbReference type="InterPro" id="IPR004846">
    <property type="entry name" value="T2SS/T3SS_dom"/>
</dbReference>
<dbReference type="Proteomes" id="UP000235347">
    <property type="component" value="Unassembled WGS sequence"/>
</dbReference>
<comment type="caution">
    <text evidence="3">The sequence shown here is derived from an EMBL/GenBank/DDBJ whole genome shotgun (WGS) entry which is preliminary data.</text>
</comment>
<dbReference type="InterPro" id="IPR050810">
    <property type="entry name" value="Bact_Secretion_Sys_Channel"/>
</dbReference>
<dbReference type="Pfam" id="PF00263">
    <property type="entry name" value="Secretin"/>
    <property type="match status" value="1"/>
</dbReference>
<dbReference type="EMBL" id="PNYB01000001">
    <property type="protein sequence ID" value="PMS28496.1"/>
    <property type="molecule type" value="Genomic_DNA"/>
</dbReference>
<feature type="domain" description="Type II/III secretion system secretin-like" evidence="2">
    <location>
        <begin position="300"/>
        <end position="430"/>
    </location>
</feature>
<evidence type="ECO:0000313" key="3">
    <source>
        <dbReference type="EMBL" id="PMS28496.1"/>
    </source>
</evidence>
<reference evidence="3 4" key="1">
    <citation type="submission" date="2018-01" db="EMBL/GenBank/DDBJ databases">
        <title>Whole genome analyses suggest that Burkholderia sensu lato contains two further novel genera in the rhizoxinica-symbiotica group Mycetohabitans gen. nov., and Trinickia gen. nov.: implications for the evolution of diazotrophy and nodulation in the Burkholderiaceae.</title>
        <authorList>
            <person name="Estrada-de los Santos P."/>
            <person name="Palmer M."/>
            <person name="Chavez-Ramirez B."/>
            <person name="Beukes C."/>
            <person name="Steenkamp E.T."/>
            <person name="Hirsch A.M."/>
            <person name="Manyaka P."/>
            <person name="Maluk M."/>
            <person name="Lafos M."/>
            <person name="Crook M."/>
            <person name="Gross E."/>
            <person name="Simon M.F."/>
            <person name="Bueno dos Reis Junior F."/>
            <person name="Poole P.S."/>
            <person name="Venter S.N."/>
            <person name="James E.K."/>
        </authorList>
    </citation>
    <scope>NUCLEOTIDE SEQUENCE [LARGE SCALE GENOMIC DNA]</scope>
    <source>
        <strain evidence="3 4">GP25-8</strain>
    </source>
</reference>
<dbReference type="GO" id="GO:0015627">
    <property type="term" value="C:type II protein secretion system complex"/>
    <property type="evidence" value="ECO:0007669"/>
    <property type="project" value="TreeGrafter"/>
</dbReference>
<dbReference type="AlphaFoldDB" id="A0A2N7WGA0"/>
<evidence type="ECO:0000313" key="4">
    <source>
        <dbReference type="Proteomes" id="UP000235347"/>
    </source>
</evidence>
<protein>
    <submittedName>
        <fullName evidence="3">Type II secretory pathway protein</fullName>
    </submittedName>
</protein>
<dbReference type="RefSeq" id="WP_102608085.1">
    <property type="nucleotide sequence ID" value="NZ_CADIKD010000006.1"/>
</dbReference>
<comment type="similarity">
    <text evidence="1">Belongs to the bacterial secretin family.</text>
</comment>
<keyword evidence="4" id="KW-1185">Reference proteome</keyword>
<gene>
    <name evidence="3" type="ORF">C0Z19_02000</name>
</gene>
<sequence>MISLRALLTGVVYVAAGALLLAWVDPAAAFGDELGVVPPLPPLPASIAVGASGPRSSLPLAPLPRPVGSRIDLRFVPVAQVVDLIYGDVLNTPYVLSPDVLADDRPVSFRFDRSHGDLGAVVDDFLHSLGFQVTLRDGVAYVSKADRAAADRETFVYAPMYRDADYLSRLLAPIVSDGRFTQNRAVAASEGAKESHDVPPSSAAAMVDQSADELVYVGKSSDVELLKRLLPQIDTPIGDVSVRAWVYEVTDTGQNNTAFELALSLLGGRVGASLNVGSVGAGDNAIRLSAGGLRAALSAFNSDSRFKVLTSPNLRVESGQSARLNVGESVPVVGSVSYPSSGGAPVQSVQYQDAGVIFQVKPTVKRDVIDLHLVEEISSFVNTTTGVNNSPTKQTRKVESSFGLSDGDVLLVGGLRQDESTRATSGLSFLPRWMAAHSGSKRETEILLLLQVRRI</sequence>
<proteinExistence type="inferred from homology"/>
<accession>A0A2N7WGA0</accession>
<organism evidence="3 4">
    <name type="scientific">Trinickia soli</name>
    <dbReference type="NCBI Taxonomy" id="380675"/>
    <lineage>
        <taxon>Bacteria</taxon>
        <taxon>Pseudomonadati</taxon>
        <taxon>Pseudomonadota</taxon>
        <taxon>Betaproteobacteria</taxon>
        <taxon>Burkholderiales</taxon>
        <taxon>Burkholderiaceae</taxon>
        <taxon>Trinickia</taxon>
    </lineage>
</organism>